<feature type="compositionally biased region" description="Low complexity" evidence="1">
    <location>
        <begin position="108"/>
        <end position="120"/>
    </location>
</feature>
<feature type="domain" description="TTF-type" evidence="2">
    <location>
        <begin position="200"/>
        <end position="287"/>
    </location>
</feature>
<name>A0ABM1EW44_PRICU</name>
<dbReference type="SUPFAM" id="SSF53098">
    <property type="entry name" value="Ribonuclease H-like"/>
    <property type="match status" value="1"/>
</dbReference>
<evidence type="ECO:0000313" key="3">
    <source>
        <dbReference type="Proteomes" id="UP000695022"/>
    </source>
</evidence>
<reference evidence="4" key="1">
    <citation type="submission" date="2025-08" db="UniProtKB">
        <authorList>
            <consortium name="RefSeq"/>
        </authorList>
    </citation>
    <scope>IDENTIFICATION</scope>
</reference>
<keyword evidence="3" id="KW-1185">Reference proteome</keyword>
<feature type="region of interest" description="Disordered" evidence="1">
    <location>
        <begin position="30"/>
        <end position="120"/>
    </location>
</feature>
<protein>
    <submittedName>
        <fullName evidence="4">Uncharacterized protein LOC106816351</fullName>
    </submittedName>
</protein>
<organism evidence="3 4">
    <name type="scientific">Priapulus caudatus</name>
    <name type="common">Priapulid worm</name>
    <dbReference type="NCBI Taxonomy" id="37621"/>
    <lineage>
        <taxon>Eukaryota</taxon>
        <taxon>Metazoa</taxon>
        <taxon>Ecdysozoa</taxon>
        <taxon>Scalidophora</taxon>
        <taxon>Priapulida</taxon>
        <taxon>Priapulimorpha</taxon>
        <taxon>Priapulimorphida</taxon>
        <taxon>Priapulidae</taxon>
        <taxon>Priapulus</taxon>
    </lineage>
</organism>
<dbReference type="InterPro" id="IPR012337">
    <property type="entry name" value="RNaseH-like_sf"/>
</dbReference>
<dbReference type="InterPro" id="IPR006580">
    <property type="entry name" value="Znf_TTF"/>
</dbReference>
<dbReference type="Pfam" id="PF14291">
    <property type="entry name" value="DUF4371"/>
    <property type="match status" value="1"/>
</dbReference>
<gene>
    <name evidence="4" type="primary">LOC106816351</name>
</gene>
<dbReference type="GeneID" id="106816351"/>
<sequence>MPGRREQEQRALKRASKSCVSLSTCFKNMEAKRHRPGGISALTPDAEGHAEESVLETELNTASQHESEAEASPDDPAKNQGFETIIEASHADTSEEESLLGTQQDSFSQESEAETSTYTATSEIPTGEHQVVVTESDLSDSGMLIQTSCSDKTDTDDNIRAPHSLDPALIVNATLSDQGRIQFLQCGWTAPSDFVFVQKGGRRYKPEWEKRYNWLRYSAHENKIYCGPCLIFDNTRSDKFSTAGFDDWKNAIGIKRSSFTIHDQSKTHISCMNKAVSLLEISQGVTSSIKQHISQAYADEVKRNREIMASIVDVILQLGSRGIALRGSWIKCQDGEKRPLTGSENGYEDGNFNSFVEWKSHFDEVLMNHLQHHDGNAKYLSPEVQNQLIFHIGDEIRDKIIAEANQADLFSIMADESADAANQEQMSLSVRYVAIEDGKPVVLEEHLGFVEVNRTDAETLTNCMVDSLEKWGLDLGKWRGKGFDGANNMSGAKTGVQERITNRFPKAKYFTHCSNHRLNLVVVATCKNVPSIRNFMDTFQQISLFLNASSKRKAIMKRVFKDEDTVNHLLSDLEEGDVGRLFQASEAKMFLPTLCTTRWLSRVDSISVLLSHYKAVYDSLLEINNVSTGQAARYAE</sequence>
<proteinExistence type="predicted"/>
<dbReference type="PANTHER" id="PTHR45749:SF21">
    <property type="entry name" value="DUF4371 DOMAIN-CONTAINING PROTEIN"/>
    <property type="match status" value="1"/>
</dbReference>
<evidence type="ECO:0000313" key="4">
    <source>
        <dbReference type="RefSeq" id="XP_014676415.1"/>
    </source>
</evidence>
<dbReference type="PANTHER" id="PTHR45749">
    <property type="match status" value="1"/>
</dbReference>
<evidence type="ECO:0000259" key="2">
    <source>
        <dbReference type="SMART" id="SM00597"/>
    </source>
</evidence>
<dbReference type="RefSeq" id="XP_014676415.1">
    <property type="nucleotide sequence ID" value="XM_014820929.1"/>
</dbReference>
<feature type="non-terminal residue" evidence="4">
    <location>
        <position position="636"/>
    </location>
</feature>
<dbReference type="SMART" id="SM00597">
    <property type="entry name" value="ZnF_TTF"/>
    <property type="match status" value="1"/>
</dbReference>
<dbReference type="InterPro" id="IPR025398">
    <property type="entry name" value="DUF4371"/>
</dbReference>
<evidence type="ECO:0000256" key="1">
    <source>
        <dbReference type="SAM" id="MobiDB-lite"/>
    </source>
</evidence>
<accession>A0ABM1EW44</accession>
<dbReference type="Proteomes" id="UP000695022">
    <property type="component" value="Unplaced"/>
</dbReference>